<dbReference type="EMBL" id="MZMZ02005852">
    <property type="protein sequence ID" value="RQM12291.1"/>
    <property type="molecule type" value="Genomic_DNA"/>
</dbReference>
<dbReference type="GeneID" id="20814796"/>
<protein>
    <submittedName>
        <fullName evidence="1">Uncharacterized protein</fullName>
    </submittedName>
</protein>
<gene>
    <name evidence="2" type="ORF">B5M09_010639</name>
    <name evidence="1" type="ORF">H257_12800</name>
</gene>
<reference evidence="2 3" key="2">
    <citation type="submission" date="2018-07" db="EMBL/GenBank/DDBJ databases">
        <title>Annotation of Aphanomyces astaci genome assembly.</title>
        <authorList>
            <person name="Studholme D.J."/>
        </authorList>
    </citation>
    <scope>NUCLEOTIDE SEQUENCE [LARGE SCALE GENOMIC DNA]</scope>
    <source>
        <strain evidence="2">Pc</strain>
    </source>
</reference>
<dbReference type="EMBL" id="KI913156">
    <property type="protein sequence ID" value="ETV71989.1"/>
    <property type="molecule type" value="Genomic_DNA"/>
</dbReference>
<accession>W4FYW3</accession>
<keyword evidence="3" id="KW-1185">Reference proteome</keyword>
<name>W4FYW3_APHAT</name>
<dbReference type="Proteomes" id="UP000284702">
    <property type="component" value="Unassembled WGS sequence"/>
</dbReference>
<evidence type="ECO:0000313" key="3">
    <source>
        <dbReference type="Proteomes" id="UP000284702"/>
    </source>
</evidence>
<organism evidence="1">
    <name type="scientific">Aphanomyces astaci</name>
    <name type="common">Crayfish plague agent</name>
    <dbReference type="NCBI Taxonomy" id="112090"/>
    <lineage>
        <taxon>Eukaryota</taxon>
        <taxon>Sar</taxon>
        <taxon>Stramenopiles</taxon>
        <taxon>Oomycota</taxon>
        <taxon>Saprolegniomycetes</taxon>
        <taxon>Saprolegniales</taxon>
        <taxon>Verrucalvaceae</taxon>
        <taxon>Aphanomyces</taxon>
    </lineage>
</organism>
<proteinExistence type="predicted"/>
<dbReference type="RefSeq" id="XP_009838432.1">
    <property type="nucleotide sequence ID" value="XM_009840130.1"/>
</dbReference>
<dbReference type="VEuPathDB" id="FungiDB:H257_12800"/>
<reference evidence="1" key="1">
    <citation type="submission" date="2013-12" db="EMBL/GenBank/DDBJ databases">
        <title>The Genome Sequence of Aphanomyces astaci APO3.</title>
        <authorList>
            <consortium name="The Broad Institute Genomics Platform"/>
            <person name="Russ C."/>
            <person name="Tyler B."/>
            <person name="van West P."/>
            <person name="Dieguez-Uribeondo J."/>
            <person name="Young S.K."/>
            <person name="Zeng Q."/>
            <person name="Gargeya S."/>
            <person name="Fitzgerald M."/>
            <person name="Abouelleil A."/>
            <person name="Alvarado L."/>
            <person name="Chapman S.B."/>
            <person name="Gainer-Dewar J."/>
            <person name="Goldberg J."/>
            <person name="Griggs A."/>
            <person name="Gujja S."/>
            <person name="Hansen M."/>
            <person name="Howarth C."/>
            <person name="Imamovic A."/>
            <person name="Ireland A."/>
            <person name="Larimer J."/>
            <person name="McCowan C."/>
            <person name="Murphy C."/>
            <person name="Pearson M."/>
            <person name="Poon T.W."/>
            <person name="Priest M."/>
            <person name="Roberts A."/>
            <person name="Saif S."/>
            <person name="Shea T."/>
            <person name="Sykes S."/>
            <person name="Wortman J."/>
            <person name="Nusbaum C."/>
            <person name="Birren B."/>
        </authorList>
    </citation>
    <scope>NUCLEOTIDE SEQUENCE [LARGE SCALE GENOMIC DNA]</scope>
    <source>
        <strain evidence="1">APO3</strain>
    </source>
</reference>
<evidence type="ECO:0000313" key="1">
    <source>
        <dbReference type="EMBL" id="ETV71989.1"/>
    </source>
</evidence>
<evidence type="ECO:0000313" key="2">
    <source>
        <dbReference type="EMBL" id="RQM12291.1"/>
    </source>
</evidence>
<dbReference type="AlphaFoldDB" id="W4FYW3"/>
<sequence>MAKEEETVNWAYFSRKSTTATSIGDSVAWTEDLYSNPAYFECCDGDEGVISLLHPGVYQIQSKLGKALKAIAYTAFTTEPCDVEVSCSRVVDAGATIQILLVSLLPIDA</sequence>